<dbReference type="PIRSF" id="PIRSF006078">
    <property type="entry name" value="GlxK"/>
    <property type="match status" value="1"/>
</dbReference>
<protein>
    <submittedName>
        <fullName evidence="4">Unannotated protein</fullName>
    </submittedName>
</protein>
<evidence type="ECO:0000256" key="3">
    <source>
        <dbReference type="ARBA" id="ARBA00022777"/>
    </source>
</evidence>
<reference evidence="4" key="1">
    <citation type="submission" date="2020-05" db="EMBL/GenBank/DDBJ databases">
        <authorList>
            <person name="Chiriac C."/>
            <person name="Salcher M."/>
            <person name="Ghai R."/>
            <person name="Kavagutti S V."/>
        </authorList>
    </citation>
    <scope>NUCLEOTIDE SEQUENCE</scope>
</reference>
<dbReference type="Gene3D" id="3.40.50.10350">
    <property type="entry name" value="Glycerate kinase, domain 1"/>
    <property type="match status" value="2"/>
</dbReference>
<dbReference type="PANTHER" id="PTHR21599">
    <property type="entry name" value="GLYCERATE KINASE"/>
    <property type="match status" value="1"/>
</dbReference>
<dbReference type="GO" id="GO:0031388">
    <property type="term" value="P:organic acid phosphorylation"/>
    <property type="evidence" value="ECO:0007669"/>
    <property type="project" value="InterPro"/>
</dbReference>
<name>A0A6J7G0K5_9ZZZZ</name>
<dbReference type="GO" id="GO:0008887">
    <property type="term" value="F:glycerate kinase activity"/>
    <property type="evidence" value="ECO:0007669"/>
    <property type="project" value="InterPro"/>
</dbReference>
<evidence type="ECO:0000256" key="1">
    <source>
        <dbReference type="ARBA" id="ARBA00006284"/>
    </source>
</evidence>
<keyword evidence="2" id="KW-0808">Transferase</keyword>
<dbReference type="InterPro" id="IPR004381">
    <property type="entry name" value="Glycerate_kinase"/>
</dbReference>
<evidence type="ECO:0000313" key="4">
    <source>
        <dbReference type="EMBL" id="CAB4897463.1"/>
    </source>
</evidence>
<comment type="similarity">
    <text evidence="1">Belongs to the glycerate kinase type-1 family.</text>
</comment>
<dbReference type="InterPro" id="IPR018197">
    <property type="entry name" value="Glycerate_kinase_RE-like"/>
</dbReference>
<evidence type="ECO:0000256" key="2">
    <source>
        <dbReference type="ARBA" id="ARBA00022679"/>
    </source>
</evidence>
<dbReference type="Pfam" id="PF02595">
    <property type="entry name" value="Gly_kinase"/>
    <property type="match status" value="2"/>
</dbReference>
<dbReference type="InterPro" id="IPR018193">
    <property type="entry name" value="Glyc_kinase_flavodox-like_fold"/>
</dbReference>
<gene>
    <name evidence="4" type="ORF">UFOPK3573_00465</name>
</gene>
<dbReference type="Gene3D" id="3.90.1510.10">
    <property type="entry name" value="Glycerate kinase, domain 2"/>
    <property type="match status" value="2"/>
</dbReference>
<dbReference type="EMBL" id="CAFBMJ010000023">
    <property type="protein sequence ID" value="CAB4897463.1"/>
    <property type="molecule type" value="Genomic_DNA"/>
</dbReference>
<keyword evidence="3" id="KW-0418">Kinase</keyword>
<dbReference type="PANTHER" id="PTHR21599:SF0">
    <property type="entry name" value="GLYCERATE KINASE"/>
    <property type="match status" value="1"/>
</dbReference>
<dbReference type="InterPro" id="IPR036129">
    <property type="entry name" value="Glycerate_kinase_sf"/>
</dbReference>
<proteinExistence type="inferred from homology"/>
<dbReference type="SUPFAM" id="SSF110738">
    <property type="entry name" value="Glycerate kinase I"/>
    <property type="match status" value="1"/>
</dbReference>
<accession>A0A6J7G0K5</accession>
<dbReference type="AlphaFoldDB" id="A0A6J7G0K5"/>
<sequence length="329" mass="33640">MRVLAAVDKFRGTATAAQVASAIGHACWELGVDCVEAPIADGGEGTLDALGGPNRTTRVTDPLGQPVEAQWRLAGDTAVIEMARASGLSLVGGAKKNDVIAASTIGTGQLIDTALNDGAKRIIVCVGGSATVDGGLGAIRAIGTPARLRGTEFIVACDVRALFADAARLFGAQKGATPVQIEFLSGRLEQLQQSYLRDYGIDVSLLIGGGAAGGLAGGLGALGASLVPGFDVVADEVGLHEQIAQCDLIITGEGYLDNESFDGKVVGGVQQLAQQFNKPVVVICGGADVDAQQRIDSFSLIANFGEAESFSQPLMCIEKAATAIVARFN</sequence>
<organism evidence="4">
    <name type="scientific">freshwater metagenome</name>
    <dbReference type="NCBI Taxonomy" id="449393"/>
    <lineage>
        <taxon>unclassified sequences</taxon>
        <taxon>metagenomes</taxon>
        <taxon>ecological metagenomes</taxon>
    </lineage>
</organism>